<dbReference type="Pfam" id="PF05048">
    <property type="entry name" value="NosD"/>
    <property type="match status" value="1"/>
</dbReference>
<sequence>MTNTVYDVTTFNGTVSPQTDIGKVINEIIADIKSKQTSQNTRPGAVIYIPPGHYDLLTRVVIDISFLTIKGSGHGFLSRAIHDDTSDTSNWFEVQPGSSHIRVKHTDGNNEAFLVQRSGAPAEVGRLNGVVFQDFCIDGVASTKPYVEGNHKIGISVQSDNDSFRFEGMGFVYLTQAMVVRGADACGFTNNFVAECGTSISLTGASQVAKITNNYLISAWAGYSVFAENAEGILISGNTVLWACNITLINSNRCTISANKLLSNFPSMIALTNGSSENLIFGNHFRRVYGDGTSTRYDDLFGLVHINGSDNAVTANQFSYSVPAADITPSGAAPTIILVAGGNRNYLATNNIRANLDVKVVLDSSTTKTKLLYTANGDQLQAHTNDYALVATP</sequence>
<dbReference type="SUPFAM" id="SSF51126">
    <property type="entry name" value="Pectin lyase-like"/>
    <property type="match status" value="1"/>
</dbReference>
<dbReference type="Proteomes" id="UP000594205">
    <property type="component" value="Chromosome"/>
</dbReference>
<name>A0A7M2T032_9ACTN</name>
<dbReference type="KEGG" id="sfeu:IM697_22285"/>
<keyword evidence="3" id="KW-1185">Reference proteome</keyword>
<dbReference type="RefSeq" id="WP_194049453.1">
    <property type="nucleotide sequence ID" value="NZ_CP063373.1"/>
</dbReference>
<proteinExistence type="predicted"/>
<dbReference type="Pfam" id="PF18835">
    <property type="entry name" value="Beta_helix_2"/>
    <property type="match status" value="1"/>
</dbReference>
<reference evidence="2 3" key="1">
    <citation type="submission" date="2020-10" db="EMBL/GenBank/DDBJ databases">
        <title>Streptomyces ferrugineus complate genome analysis.</title>
        <authorList>
            <person name="Anwar N."/>
        </authorList>
    </citation>
    <scope>NUCLEOTIDE SEQUENCE [LARGE SCALE GENOMIC DNA]</scope>
    <source>
        <strain evidence="2 3">CCTCC AA2014009</strain>
    </source>
</reference>
<dbReference type="InterPro" id="IPR012334">
    <property type="entry name" value="Pectin_lyas_fold"/>
</dbReference>
<dbReference type="CDD" id="cd21111">
    <property type="entry name" value="IFTase"/>
    <property type="match status" value="1"/>
</dbReference>
<evidence type="ECO:0000313" key="3">
    <source>
        <dbReference type="Proteomes" id="UP000594205"/>
    </source>
</evidence>
<accession>A0A7M2T032</accession>
<gene>
    <name evidence="2" type="ORF">IM697_22285</name>
</gene>
<dbReference type="InterPro" id="IPR040526">
    <property type="entry name" value="Beta_helix_2"/>
</dbReference>
<feature type="domain" description="Periplasmic copper-binding protein NosD beta helix" evidence="1">
    <location>
        <begin position="154"/>
        <end position="285"/>
    </location>
</feature>
<dbReference type="InterPro" id="IPR007742">
    <property type="entry name" value="NosD_dom"/>
</dbReference>
<dbReference type="EMBL" id="CP063373">
    <property type="protein sequence ID" value="QOV40871.1"/>
    <property type="molecule type" value="Genomic_DNA"/>
</dbReference>
<dbReference type="InterPro" id="IPR011050">
    <property type="entry name" value="Pectin_lyase_fold/virulence"/>
</dbReference>
<organism evidence="2 3">
    <name type="scientific">Streptomyces ferrugineus</name>
    <dbReference type="NCBI Taxonomy" id="1413221"/>
    <lineage>
        <taxon>Bacteria</taxon>
        <taxon>Bacillati</taxon>
        <taxon>Actinomycetota</taxon>
        <taxon>Actinomycetes</taxon>
        <taxon>Kitasatosporales</taxon>
        <taxon>Streptomycetaceae</taxon>
        <taxon>Streptomyces</taxon>
    </lineage>
</organism>
<dbReference type="Gene3D" id="2.160.20.10">
    <property type="entry name" value="Single-stranded right-handed beta-helix, Pectin lyase-like"/>
    <property type="match status" value="1"/>
</dbReference>
<evidence type="ECO:0000259" key="1">
    <source>
        <dbReference type="Pfam" id="PF05048"/>
    </source>
</evidence>
<dbReference type="AlphaFoldDB" id="A0A7M2T032"/>
<protein>
    <submittedName>
        <fullName evidence="2">Right-handed parallel beta-helix repeat-containing protein</fullName>
    </submittedName>
</protein>
<evidence type="ECO:0000313" key="2">
    <source>
        <dbReference type="EMBL" id="QOV40871.1"/>
    </source>
</evidence>